<dbReference type="InterPro" id="IPR007995">
    <property type="entry name" value="DUF742"/>
</dbReference>
<gene>
    <name evidence="2" type="ORF">HDA42_001819</name>
</gene>
<evidence type="ECO:0000313" key="2">
    <source>
        <dbReference type="EMBL" id="MBA9052641.1"/>
    </source>
</evidence>
<comment type="caution">
    <text evidence="2">The sequence shown here is derived from an EMBL/GenBank/DDBJ whole genome shotgun (WGS) entry which is preliminary data.</text>
</comment>
<dbReference type="PANTHER" id="PTHR36221:SF1">
    <property type="entry name" value="DUF742 DOMAIN-CONTAINING PROTEIN"/>
    <property type="match status" value="1"/>
</dbReference>
<evidence type="ECO:0000313" key="3">
    <source>
        <dbReference type="Proteomes" id="UP000577386"/>
    </source>
</evidence>
<dbReference type="GeneID" id="95083142"/>
<protein>
    <recommendedName>
        <fullName evidence="4">DUF742 domain-containing protein</fullName>
    </recommendedName>
</protein>
<keyword evidence="3" id="KW-1185">Reference proteome</keyword>
<dbReference type="AlphaFoldDB" id="A0A7W3NLC5"/>
<reference evidence="2 3" key="1">
    <citation type="submission" date="2020-08" db="EMBL/GenBank/DDBJ databases">
        <title>Sequencing the genomes of 1000 actinobacteria strains.</title>
        <authorList>
            <person name="Klenk H.-P."/>
        </authorList>
    </citation>
    <scope>NUCLEOTIDE SEQUENCE [LARGE SCALE GENOMIC DNA]</scope>
    <source>
        <strain evidence="2 3">DSM 41827</strain>
    </source>
</reference>
<dbReference type="Proteomes" id="UP000577386">
    <property type="component" value="Unassembled WGS sequence"/>
</dbReference>
<dbReference type="RefSeq" id="WP_182775252.1">
    <property type="nucleotide sequence ID" value="NZ_BAAAHW010000007.1"/>
</dbReference>
<name>A0A7W3NLC5_STRMR</name>
<proteinExistence type="predicted"/>
<dbReference type="EMBL" id="JACJIJ010000002">
    <property type="protein sequence ID" value="MBA9052641.1"/>
    <property type="molecule type" value="Genomic_DNA"/>
</dbReference>
<feature type="compositionally biased region" description="Pro residues" evidence="1">
    <location>
        <begin position="11"/>
        <end position="31"/>
    </location>
</feature>
<evidence type="ECO:0008006" key="4">
    <source>
        <dbReference type="Google" id="ProtNLM"/>
    </source>
</evidence>
<evidence type="ECO:0000256" key="1">
    <source>
        <dbReference type="SAM" id="MobiDB-lite"/>
    </source>
</evidence>
<accession>A0A7W3NLC5</accession>
<dbReference type="PANTHER" id="PTHR36221">
    <property type="entry name" value="DUF742 DOMAIN-CONTAINING PROTEIN"/>
    <property type="match status" value="1"/>
</dbReference>
<organism evidence="2 3">
    <name type="scientific">Streptomyces murinus</name>
    <dbReference type="NCBI Taxonomy" id="33900"/>
    <lineage>
        <taxon>Bacteria</taxon>
        <taxon>Bacillati</taxon>
        <taxon>Actinomycetota</taxon>
        <taxon>Actinomycetes</taxon>
        <taxon>Kitasatosporales</taxon>
        <taxon>Streptomycetaceae</taxon>
        <taxon>Streptomyces</taxon>
    </lineage>
</organism>
<dbReference type="Pfam" id="PF05331">
    <property type="entry name" value="DUF742"/>
    <property type="match status" value="1"/>
</dbReference>
<sequence length="184" mass="19384">MTPPRRQRRQPNPPSPPSPSPSSPRLRPPPYADTTDGRTPHGAADSRTPHGAGDGRSPHGVADGPHAHGTPDGQPPPRNPERLYAVTGTADGGRAELDLVTLIVARRTPPPGASPEHTAVLDLCAAPLSLAELSAYLALPFSAMTVLITEMITAELVQARAPATRRTAPDRSLLEAVMHGLQRL</sequence>
<feature type="region of interest" description="Disordered" evidence="1">
    <location>
        <begin position="1"/>
        <end position="85"/>
    </location>
</feature>